<keyword evidence="2" id="KW-0812">Transmembrane</keyword>
<evidence type="ECO:0000313" key="4">
    <source>
        <dbReference type="Proteomes" id="UP000006241"/>
    </source>
</evidence>
<proteinExistence type="predicted"/>
<keyword evidence="2" id="KW-0472">Membrane</keyword>
<evidence type="ECO:0000313" key="3">
    <source>
        <dbReference type="EMBL" id="EEI92472.1"/>
    </source>
</evidence>
<evidence type="ECO:0000256" key="1">
    <source>
        <dbReference type="SAM" id="Coils"/>
    </source>
</evidence>
<dbReference type="Gene3D" id="2.40.30.170">
    <property type="match status" value="1"/>
</dbReference>
<dbReference type="AlphaFoldDB" id="C2FXN1"/>
<feature type="coiled-coil region" evidence="1">
    <location>
        <begin position="183"/>
        <end position="210"/>
    </location>
</feature>
<dbReference type="RefSeq" id="WP_003010291.1">
    <property type="nucleotide sequence ID" value="NZ_GG668633.1"/>
</dbReference>
<name>C2FXN1_SPHSI</name>
<sequence>MIKQSFGDTDIHSEDMQDIIARPPSWLLKRGISFIFLTLLMLFGMTAFIRYPQMITATMKITTDNAPKSVVNKIAGSIVQLLVKDGEWVNQFETLAYMESTGNHDQILNLLEKLKRVQKSEDNQNLELKNITSPVDLELGEVQSAYQNFYQAYLNYLAARDDGIYFRKRSILRKEMDNIGEQNKRIQDSYALQKREINLAEKEYEKYKILAEKKVISPMELQKQEALLISKKQGIPLAENNLLNNQSASLARIKELSDLDSKISDEKKKIYQSLNSLISEIENWKKQYVLVAPSSGYVIYGSAIQENQFLPISSDVFYINSKNERYYGEMQLPQLEFGKIKIGQEVMIKVRGFQYQEYGYLKGRIRSISDIPIKDSLFLSMVSIERKPQDSLIRLRPRLLADVEIITEEESILKRIWRNLTKNFYKY</sequence>
<feature type="transmembrane region" description="Helical" evidence="2">
    <location>
        <begin position="32"/>
        <end position="51"/>
    </location>
</feature>
<reference evidence="3 4" key="1">
    <citation type="submission" date="2009-01" db="EMBL/GenBank/DDBJ databases">
        <authorList>
            <person name="Qin X."/>
            <person name="Bachman B."/>
            <person name="Battles P."/>
            <person name="Bell A."/>
            <person name="Bess C."/>
            <person name="Bickham C."/>
            <person name="Chaboub L."/>
            <person name="Chen D."/>
            <person name="Coyle M."/>
            <person name="Deiros D.R."/>
            <person name="Dinh H."/>
            <person name="Forbes L."/>
            <person name="Fowler G."/>
            <person name="Francisco L."/>
            <person name="Fu Q."/>
            <person name="Gubbala S."/>
            <person name="Hale W."/>
            <person name="Han Y."/>
            <person name="Hemphill L."/>
            <person name="Highlander S.K."/>
            <person name="Hirani K."/>
            <person name="Hogues M."/>
            <person name="Jackson L."/>
            <person name="Jakkamsetti A."/>
            <person name="Javaid M."/>
            <person name="Jiang H."/>
            <person name="Korchina V."/>
            <person name="Kovar C."/>
            <person name="Lara F."/>
            <person name="Lee S."/>
            <person name="Mata R."/>
            <person name="Mathew T."/>
            <person name="Moen C."/>
            <person name="Morales K."/>
            <person name="Munidasa M."/>
            <person name="Nazareth L."/>
            <person name="Ngo R."/>
            <person name="Nguyen L."/>
            <person name="Okwuonu G."/>
            <person name="Ongeri F."/>
            <person name="Patil S."/>
            <person name="Petrosino J."/>
            <person name="Pham C."/>
            <person name="Pham P."/>
            <person name="Pu L.-L."/>
            <person name="Puazo M."/>
            <person name="Raj R."/>
            <person name="Reid J."/>
            <person name="Rouhana J."/>
            <person name="Saada N."/>
            <person name="Shang Y."/>
            <person name="Simmons D."/>
            <person name="Thornton R."/>
            <person name="Warren J."/>
            <person name="Weissenberger G."/>
            <person name="Zhang J."/>
            <person name="Zhang L."/>
            <person name="Zhou C."/>
            <person name="Zhu D."/>
            <person name="Muzny D."/>
            <person name="Worley K."/>
            <person name="Gibbs R."/>
        </authorList>
    </citation>
    <scope>NUCLEOTIDE SEQUENCE [LARGE SCALE GENOMIC DNA]</scope>
    <source>
        <strain evidence="3 4">ATCC 33300</strain>
    </source>
</reference>
<keyword evidence="1" id="KW-0175">Coiled coil</keyword>
<comment type="caution">
    <text evidence="3">The sequence shown here is derived from an EMBL/GenBank/DDBJ whole genome shotgun (WGS) entry which is preliminary data.</text>
</comment>
<dbReference type="EMBL" id="ACHB01000048">
    <property type="protein sequence ID" value="EEI92472.1"/>
    <property type="molecule type" value="Genomic_DNA"/>
</dbReference>
<dbReference type="InterPro" id="IPR050739">
    <property type="entry name" value="MFP"/>
</dbReference>
<accession>C2FXN1</accession>
<gene>
    <name evidence="3" type="ORF">HMPREF0765_2087</name>
</gene>
<dbReference type="Proteomes" id="UP000006241">
    <property type="component" value="Unassembled WGS sequence"/>
</dbReference>
<organism evidence="3 4">
    <name type="scientific">Sphingobacterium spiritivorum ATCC 33300</name>
    <dbReference type="NCBI Taxonomy" id="525372"/>
    <lineage>
        <taxon>Bacteria</taxon>
        <taxon>Pseudomonadati</taxon>
        <taxon>Bacteroidota</taxon>
        <taxon>Sphingobacteriia</taxon>
        <taxon>Sphingobacteriales</taxon>
        <taxon>Sphingobacteriaceae</taxon>
        <taxon>Sphingobacterium</taxon>
    </lineage>
</organism>
<dbReference type="PANTHER" id="PTHR30386">
    <property type="entry name" value="MEMBRANE FUSION SUBUNIT OF EMRAB-TOLC MULTIDRUG EFFLUX PUMP"/>
    <property type="match status" value="1"/>
</dbReference>
<dbReference type="PANTHER" id="PTHR30386:SF28">
    <property type="entry name" value="EXPORTED PROTEIN"/>
    <property type="match status" value="1"/>
</dbReference>
<keyword evidence="2" id="KW-1133">Transmembrane helix</keyword>
<protein>
    <recommendedName>
        <fullName evidence="5">HlyD family efflux transporter periplasmic adaptor subunit</fullName>
    </recommendedName>
</protein>
<dbReference type="PRINTS" id="PR01490">
    <property type="entry name" value="RTXTOXIND"/>
</dbReference>
<evidence type="ECO:0000256" key="2">
    <source>
        <dbReference type="SAM" id="Phobius"/>
    </source>
</evidence>
<dbReference type="HOGENOM" id="CLU_050642_0_0_10"/>
<evidence type="ECO:0008006" key="5">
    <source>
        <dbReference type="Google" id="ProtNLM"/>
    </source>
</evidence>